<keyword evidence="3" id="KW-0813">Transport</keyword>
<keyword evidence="4 6" id="KW-0732">Signal</keyword>
<feature type="compositionally biased region" description="Acidic residues" evidence="5">
    <location>
        <begin position="31"/>
        <end position="52"/>
    </location>
</feature>
<name>A0ABT9VWV9_9BACI</name>
<accession>A0ABT9VWV9</accession>
<keyword evidence="9" id="KW-1185">Reference proteome</keyword>
<dbReference type="InterPro" id="IPR039424">
    <property type="entry name" value="SBP_5"/>
</dbReference>
<gene>
    <name evidence="8" type="ORF">J2S11_001264</name>
</gene>
<dbReference type="PIRSF" id="PIRSF002741">
    <property type="entry name" value="MppA"/>
    <property type="match status" value="1"/>
</dbReference>
<dbReference type="CDD" id="cd08510">
    <property type="entry name" value="PBP2_Lactococcal_OppA_like"/>
    <property type="match status" value="1"/>
</dbReference>
<dbReference type="EMBL" id="JAUSTY010000004">
    <property type="protein sequence ID" value="MDQ0165364.1"/>
    <property type="molecule type" value="Genomic_DNA"/>
</dbReference>
<evidence type="ECO:0000256" key="3">
    <source>
        <dbReference type="ARBA" id="ARBA00022448"/>
    </source>
</evidence>
<reference evidence="8 9" key="1">
    <citation type="submission" date="2023-07" db="EMBL/GenBank/DDBJ databases">
        <title>Genomic Encyclopedia of Type Strains, Phase IV (KMG-IV): sequencing the most valuable type-strain genomes for metagenomic binning, comparative biology and taxonomic classification.</title>
        <authorList>
            <person name="Goeker M."/>
        </authorList>
    </citation>
    <scope>NUCLEOTIDE SEQUENCE [LARGE SCALE GENOMIC DNA]</scope>
    <source>
        <strain evidence="8 9">DSM 12751</strain>
    </source>
</reference>
<dbReference type="SUPFAM" id="SSF53850">
    <property type="entry name" value="Periplasmic binding protein-like II"/>
    <property type="match status" value="1"/>
</dbReference>
<evidence type="ECO:0000259" key="7">
    <source>
        <dbReference type="Pfam" id="PF00496"/>
    </source>
</evidence>
<dbReference type="PROSITE" id="PS51257">
    <property type="entry name" value="PROKAR_LIPOPROTEIN"/>
    <property type="match status" value="1"/>
</dbReference>
<dbReference type="PANTHER" id="PTHR30290:SF9">
    <property type="entry name" value="OLIGOPEPTIDE-BINDING PROTEIN APPA"/>
    <property type="match status" value="1"/>
</dbReference>
<evidence type="ECO:0000313" key="8">
    <source>
        <dbReference type="EMBL" id="MDQ0165364.1"/>
    </source>
</evidence>
<dbReference type="Pfam" id="PF00496">
    <property type="entry name" value="SBP_bac_5"/>
    <property type="match status" value="1"/>
</dbReference>
<feature type="region of interest" description="Disordered" evidence="5">
    <location>
        <begin position="31"/>
        <end position="62"/>
    </location>
</feature>
<comment type="caution">
    <text evidence="8">The sequence shown here is derived from an EMBL/GenBank/DDBJ whole genome shotgun (WGS) entry which is preliminary data.</text>
</comment>
<sequence>MTKSKARLLLMALLAVFVLFMVACNNNEATTDVDAEAPSEGTEETPVDEETAEQERPEGTYSIEDFSYLKDDGTPLSGGELTFGLVSDTPFEGTLNPVFSSGVPDGQVMGWFDEGMLTWDTSFVYNNEGAATFEIDEEDNRIWTFTIRDNVNWHDGEPVTAHDWEFAHYVIADPDYDGPRFNATLRNIEGIVDYHNGDADTISGIEVIDDKTLRITYIQATPSLITGGVWSSAIPKHIFEDIPVAEMSAHDATRVNPIGFGPYILDTIVPGESVTYVKNENYWRGEPALDKVTLRVISPSVVAEALKSGDVDLVDSFPVDQFPDNSELPNLTWLGHVDRAYTYIGFKLGNWDAENNVVNYDPENSKMGNKSLRQAMWHAVDNNAIGERFYHGLRWNATTLIPPSHPEYHDETNPGRPYDPEKAIQLLDDAGFVDVDGDGFREDPDGNKLEINFMSMSGGDTAEPLAQYYIQAWEAVGLKVQLMEGRLHEFNSFYDRVGDTGTDDPDVDIYQGAWSVGINVDPSGLYGREAIYNFARYASDENDRLLTDGISEDAFDVEKRIGIYNEWQAYMVDAVPVFPTVYRASLKPVNNRVTNYTVGDNFEYRRWQWAVTAETPEVAR</sequence>
<protein>
    <submittedName>
        <fullName evidence="8">Peptide/nickel transport system substrate-binding protein</fullName>
    </submittedName>
</protein>
<dbReference type="Proteomes" id="UP001235840">
    <property type="component" value="Unassembled WGS sequence"/>
</dbReference>
<evidence type="ECO:0000256" key="6">
    <source>
        <dbReference type="SAM" id="SignalP"/>
    </source>
</evidence>
<dbReference type="PANTHER" id="PTHR30290">
    <property type="entry name" value="PERIPLASMIC BINDING COMPONENT OF ABC TRANSPORTER"/>
    <property type="match status" value="1"/>
</dbReference>
<comment type="subcellular location">
    <subcellularLocation>
        <location evidence="1">Cell membrane</location>
        <topology evidence="1">Lipid-anchor</topology>
    </subcellularLocation>
</comment>
<dbReference type="InterPro" id="IPR000914">
    <property type="entry name" value="SBP_5_dom"/>
</dbReference>
<comment type="similarity">
    <text evidence="2">Belongs to the bacterial solute-binding protein 5 family.</text>
</comment>
<evidence type="ECO:0000256" key="4">
    <source>
        <dbReference type="ARBA" id="ARBA00022729"/>
    </source>
</evidence>
<feature type="signal peptide" evidence="6">
    <location>
        <begin position="1"/>
        <end position="23"/>
    </location>
</feature>
<evidence type="ECO:0000313" key="9">
    <source>
        <dbReference type="Proteomes" id="UP001235840"/>
    </source>
</evidence>
<dbReference type="Gene3D" id="3.10.105.10">
    <property type="entry name" value="Dipeptide-binding Protein, Domain 3"/>
    <property type="match status" value="1"/>
</dbReference>
<dbReference type="InterPro" id="IPR030678">
    <property type="entry name" value="Peptide/Ni-bd"/>
</dbReference>
<dbReference type="PROSITE" id="PS01040">
    <property type="entry name" value="SBP_BACTERIAL_5"/>
    <property type="match status" value="1"/>
</dbReference>
<dbReference type="Gene3D" id="3.40.190.10">
    <property type="entry name" value="Periplasmic binding protein-like II"/>
    <property type="match status" value="1"/>
</dbReference>
<dbReference type="RefSeq" id="WP_307392380.1">
    <property type="nucleotide sequence ID" value="NZ_BAAADK010000045.1"/>
</dbReference>
<dbReference type="InterPro" id="IPR023765">
    <property type="entry name" value="SBP_5_CS"/>
</dbReference>
<proteinExistence type="inferred from homology"/>
<evidence type="ECO:0000256" key="1">
    <source>
        <dbReference type="ARBA" id="ARBA00004193"/>
    </source>
</evidence>
<evidence type="ECO:0000256" key="2">
    <source>
        <dbReference type="ARBA" id="ARBA00005695"/>
    </source>
</evidence>
<organism evidence="8 9">
    <name type="scientific">Caldalkalibacillus horti</name>
    <dbReference type="NCBI Taxonomy" id="77523"/>
    <lineage>
        <taxon>Bacteria</taxon>
        <taxon>Bacillati</taxon>
        <taxon>Bacillota</taxon>
        <taxon>Bacilli</taxon>
        <taxon>Bacillales</taxon>
        <taxon>Bacillaceae</taxon>
        <taxon>Caldalkalibacillus</taxon>
    </lineage>
</organism>
<feature type="chain" id="PRO_5045959748" evidence="6">
    <location>
        <begin position="24"/>
        <end position="620"/>
    </location>
</feature>
<feature type="domain" description="Solute-binding protein family 5" evidence="7">
    <location>
        <begin position="137"/>
        <end position="526"/>
    </location>
</feature>
<evidence type="ECO:0000256" key="5">
    <source>
        <dbReference type="SAM" id="MobiDB-lite"/>
    </source>
</evidence>